<reference evidence="1 2" key="1">
    <citation type="journal article" date="2020" name="IScience">
        <title>Genome Sequencing of the Endangered Kingdonia uniflora (Circaeasteraceae, Ranunculales) Reveals Potential Mechanisms of Evolutionary Specialization.</title>
        <authorList>
            <person name="Sun Y."/>
            <person name="Deng T."/>
            <person name="Zhang A."/>
            <person name="Moore M.J."/>
            <person name="Landis J.B."/>
            <person name="Lin N."/>
            <person name="Zhang H."/>
            <person name="Zhang X."/>
            <person name="Huang J."/>
            <person name="Zhang X."/>
            <person name="Sun H."/>
            <person name="Wang H."/>
        </authorList>
    </citation>
    <scope>NUCLEOTIDE SEQUENCE [LARGE SCALE GENOMIC DNA]</scope>
    <source>
        <strain evidence="1">TB1705</strain>
        <tissue evidence="1">Leaf</tissue>
    </source>
</reference>
<keyword evidence="2" id="KW-1185">Reference proteome</keyword>
<dbReference type="EMBL" id="JACGCM010002827">
    <property type="protein sequence ID" value="KAF6134881.1"/>
    <property type="molecule type" value="Genomic_DNA"/>
</dbReference>
<dbReference type="AlphaFoldDB" id="A0A7J7KWY8"/>
<organism evidence="1 2">
    <name type="scientific">Kingdonia uniflora</name>
    <dbReference type="NCBI Taxonomy" id="39325"/>
    <lineage>
        <taxon>Eukaryota</taxon>
        <taxon>Viridiplantae</taxon>
        <taxon>Streptophyta</taxon>
        <taxon>Embryophyta</taxon>
        <taxon>Tracheophyta</taxon>
        <taxon>Spermatophyta</taxon>
        <taxon>Magnoliopsida</taxon>
        <taxon>Ranunculales</taxon>
        <taxon>Circaeasteraceae</taxon>
        <taxon>Kingdonia</taxon>
    </lineage>
</organism>
<comment type="caution">
    <text evidence="1">The sequence shown here is derived from an EMBL/GenBank/DDBJ whole genome shotgun (WGS) entry which is preliminary data.</text>
</comment>
<gene>
    <name evidence="1" type="ORF">GIB67_002282</name>
</gene>
<protein>
    <submittedName>
        <fullName evidence="1">Uncharacterized protein</fullName>
    </submittedName>
</protein>
<proteinExistence type="predicted"/>
<dbReference type="Proteomes" id="UP000541444">
    <property type="component" value="Unassembled WGS sequence"/>
</dbReference>
<sequence length="64" mass="7510">MSRFYQRNTLRRKTLIPVSADVSPPPTRRVGLQMIPKCKIRHYIIKIVNIIVKKLSLYLESKSN</sequence>
<evidence type="ECO:0000313" key="2">
    <source>
        <dbReference type="Proteomes" id="UP000541444"/>
    </source>
</evidence>
<accession>A0A7J7KWY8</accession>
<evidence type="ECO:0000313" key="1">
    <source>
        <dbReference type="EMBL" id="KAF6134881.1"/>
    </source>
</evidence>
<name>A0A7J7KWY8_9MAGN</name>